<evidence type="ECO:0000259" key="4">
    <source>
        <dbReference type="PROSITE" id="PS50893"/>
    </source>
</evidence>
<evidence type="ECO:0000256" key="1">
    <source>
        <dbReference type="ARBA" id="ARBA00022448"/>
    </source>
</evidence>
<dbReference type="CDD" id="cd03255">
    <property type="entry name" value="ABC_MJ0796_LolCDE_FtsE"/>
    <property type="match status" value="1"/>
</dbReference>
<dbReference type="Gene3D" id="3.40.50.300">
    <property type="entry name" value="P-loop containing nucleotide triphosphate hydrolases"/>
    <property type="match status" value="1"/>
</dbReference>
<accession>A0A7M1SP90</accession>
<dbReference type="SMART" id="SM00382">
    <property type="entry name" value="AAA"/>
    <property type="match status" value="1"/>
</dbReference>
<dbReference type="SUPFAM" id="SSF52540">
    <property type="entry name" value="P-loop containing nucleoside triphosphate hydrolases"/>
    <property type="match status" value="1"/>
</dbReference>
<dbReference type="InterPro" id="IPR027417">
    <property type="entry name" value="P-loop_NTPase"/>
</dbReference>
<sequence length="246" mass="26134">MSAGPVVLQLDAVTRIHGEGAQEVRALDGVDLTVRMGELVAVMGPSGSGKSTLLHLAGGLDTPTTGTVRLAGDVISELDAKGRASLRRRRIGYVFQDFNLIPALTAAENVSLPRELDGVRARKARREALAALDQVDLRPLANRFPDEMSGGQQQRVAIARALVGPRRLVLADEPTGALDSTTGEAVMTVLRARVDAGAAGLLVTHEPRFAAWADRTVFLRDGVIVDATEPDEPEQLLAESGRHRGA</sequence>
<dbReference type="GO" id="GO:0022857">
    <property type="term" value="F:transmembrane transporter activity"/>
    <property type="evidence" value="ECO:0007669"/>
    <property type="project" value="TreeGrafter"/>
</dbReference>
<dbReference type="KEGG" id="halt:IM660_11325"/>
<dbReference type="GO" id="GO:0098796">
    <property type="term" value="C:membrane protein complex"/>
    <property type="evidence" value="ECO:0007669"/>
    <property type="project" value="UniProtKB-ARBA"/>
</dbReference>
<dbReference type="InterPro" id="IPR003593">
    <property type="entry name" value="AAA+_ATPase"/>
</dbReference>
<organism evidence="5 6">
    <name type="scientific">Ruania alkalisoli</name>
    <dbReference type="NCBI Taxonomy" id="2779775"/>
    <lineage>
        <taxon>Bacteria</taxon>
        <taxon>Bacillati</taxon>
        <taxon>Actinomycetota</taxon>
        <taxon>Actinomycetes</taxon>
        <taxon>Micrococcales</taxon>
        <taxon>Ruaniaceae</taxon>
        <taxon>Ruania</taxon>
    </lineage>
</organism>
<proteinExistence type="predicted"/>
<dbReference type="InterPro" id="IPR003439">
    <property type="entry name" value="ABC_transporter-like_ATP-bd"/>
</dbReference>
<dbReference type="InterPro" id="IPR015854">
    <property type="entry name" value="ABC_transpr_LolD-like"/>
</dbReference>
<dbReference type="InterPro" id="IPR017871">
    <property type="entry name" value="ABC_transporter-like_CS"/>
</dbReference>
<keyword evidence="6" id="KW-1185">Reference proteome</keyword>
<evidence type="ECO:0000313" key="5">
    <source>
        <dbReference type="EMBL" id="QOR69295.1"/>
    </source>
</evidence>
<dbReference type="Pfam" id="PF00005">
    <property type="entry name" value="ABC_tran"/>
    <property type="match status" value="1"/>
</dbReference>
<keyword evidence="1" id="KW-0813">Transport</keyword>
<gene>
    <name evidence="5" type="ORF">IM660_11325</name>
</gene>
<dbReference type="InterPro" id="IPR017911">
    <property type="entry name" value="MacB-like_ATP-bd"/>
</dbReference>
<evidence type="ECO:0000256" key="3">
    <source>
        <dbReference type="ARBA" id="ARBA00022840"/>
    </source>
</evidence>
<dbReference type="GO" id="GO:0005524">
    <property type="term" value="F:ATP binding"/>
    <property type="evidence" value="ECO:0007669"/>
    <property type="project" value="UniProtKB-KW"/>
</dbReference>
<dbReference type="GO" id="GO:0016887">
    <property type="term" value="F:ATP hydrolysis activity"/>
    <property type="evidence" value="ECO:0007669"/>
    <property type="project" value="InterPro"/>
</dbReference>
<name>A0A7M1SP90_9MICO</name>
<dbReference type="RefSeq" id="WP_193495578.1">
    <property type="nucleotide sequence ID" value="NZ_CP063169.1"/>
</dbReference>
<dbReference type="Proteomes" id="UP000593758">
    <property type="component" value="Chromosome"/>
</dbReference>
<feature type="domain" description="ABC transporter" evidence="4">
    <location>
        <begin position="8"/>
        <end position="246"/>
    </location>
</feature>
<dbReference type="PANTHER" id="PTHR24220:SF685">
    <property type="entry name" value="ABC TRANSPORTER RELATED"/>
    <property type="match status" value="1"/>
</dbReference>
<dbReference type="GO" id="GO:0005886">
    <property type="term" value="C:plasma membrane"/>
    <property type="evidence" value="ECO:0007669"/>
    <property type="project" value="TreeGrafter"/>
</dbReference>
<evidence type="ECO:0000313" key="6">
    <source>
        <dbReference type="Proteomes" id="UP000593758"/>
    </source>
</evidence>
<protein>
    <submittedName>
        <fullName evidence="5">ABC transporter ATP-binding protein</fullName>
    </submittedName>
</protein>
<dbReference type="FunFam" id="3.40.50.300:FF:000032">
    <property type="entry name" value="Export ABC transporter ATP-binding protein"/>
    <property type="match status" value="1"/>
</dbReference>
<keyword evidence="3 5" id="KW-0067">ATP-binding</keyword>
<dbReference type="PROSITE" id="PS00211">
    <property type="entry name" value="ABC_TRANSPORTER_1"/>
    <property type="match status" value="1"/>
</dbReference>
<keyword evidence="2" id="KW-0547">Nucleotide-binding</keyword>
<dbReference type="PANTHER" id="PTHR24220">
    <property type="entry name" value="IMPORT ATP-BINDING PROTEIN"/>
    <property type="match status" value="1"/>
</dbReference>
<dbReference type="EMBL" id="CP063169">
    <property type="protein sequence ID" value="QOR69295.1"/>
    <property type="molecule type" value="Genomic_DNA"/>
</dbReference>
<dbReference type="AlphaFoldDB" id="A0A7M1SP90"/>
<reference evidence="5 6" key="1">
    <citation type="submission" date="2020-10" db="EMBL/GenBank/DDBJ databases">
        <title>Haloactinobacterium sp. RN3S43, a bacterium isolated from saline soil.</title>
        <authorList>
            <person name="Sun J.-Q."/>
        </authorList>
    </citation>
    <scope>NUCLEOTIDE SEQUENCE [LARGE SCALE GENOMIC DNA]</scope>
    <source>
        <strain evidence="5 6">RN3S43</strain>
    </source>
</reference>
<dbReference type="PROSITE" id="PS50893">
    <property type="entry name" value="ABC_TRANSPORTER_2"/>
    <property type="match status" value="1"/>
</dbReference>
<evidence type="ECO:0000256" key="2">
    <source>
        <dbReference type="ARBA" id="ARBA00022741"/>
    </source>
</evidence>